<dbReference type="CDD" id="cd17470">
    <property type="entry name" value="T3SS_Flik_C"/>
    <property type="match status" value="1"/>
</dbReference>
<feature type="chain" id="PRO_5039708950" evidence="2">
    <location>
        <begin position="17"/>
        <end position="429"/>
    </location>
</feature>
<sequence length="429" mass="41208">MSAAVSGFGAAGAAGAAGLLAPVASDAASAGGMSFGTALLSALAADPGTSNPTTPAHPSPSADAGSAETPAETGAATPPTVTPAPAPAVLLGLATPAAPAVQEAVTSTAPDAGSHGKQPASPRAAGAELRHDAVSPAIADALGVGQLAVQQAMNVAQLPVAPIPADTSAAAPAAAPASSAAVDAVAATSAPPAPAPTPARDASAQPIEPATVSAGAQPPVAPLVTAPARPTSKTPSGPSAPVAEPATVSTATPMPAQAPAAPTFATALAAAAPAAPAASTAPTPAPPLQQQLAQPVMTLARQPDGDHVVVVRVAPDDLGPVTVHARVSDTGVHIELFAPSDDGREAIRQILTDLRRDLNATTANASVSVSDQNAPGAQSDGGGRSQWASADERGSATTADSLDEQAPALRDIPVPARVLPGARTLDIVV</sequence>
<dbReference type="InterPro" id="IPR021136">
    <property type="entry name" value="Flagellar_hook_control-like_C"/>
</dbReference>
<name>A0A7G6YCQ2_9MICO</name>
<gene>
    <name evidence="4" type="ORF">F1C12_14870</name>
</gene>
<feature type="region of interest" description="Disordered" evidence="1">
    <location>
        <begin position="44"/>
        <end position="86"/>
    </location>
</feature>
<feature type="compositionally biased region" description="Low complexity" evidence="1">
    <location>
        <begin position="67"/>
        <end position="79"/>
    </location>
</feature>
<evidence type="ECO:0000256" key="2">
    <source>
        <dbReference type="SAM" id="SignalP"/>
    </source>
</evidence>
<dbReference type="EMBL" id="CP043641">
    <property type="protein sequence ID" value="QNE36267.1"/>
    <property type="molecule type" value="Genomic_DNA"/>
</dbReference>
<feature type="domain" description="Flagellar hook-length control protein-like C-terminal" evidence="3">
    <location>
        <begin position="304"/>
        <end position="377"/>
    </location>
</feature>
<feature type="region of interest" description="Disordered" evidence="1">
    <location>
        <begin position="101"/>
        <end position="129"/>
    </location>
</feature>
<dbReference type="Pfam" id="PF02120">
    <property type="entry name" value="Flg_hook"/>
    <property type="match status" value="1"/>
</dbReference>
<feature type="region of interest" description="Disordered" evidence="1">
    <location>
        <begin position="365"/>
        <end position="408"/>
    </location>
</feature>
<evidence type="ECO:0000313" key="4">
    <source>
        <dbReference type="EMBL" id="QNE36267.1"/>
    </source>
</evidence>
<feature type="compositionally biased region" description="Polar residues" evidence="1">
    <location>
        <begin position="365"/>
        <end position="376"/>
    </location>
</feature>
<dbReference type="InterPro" id="IPR038610">
    <property type="entry name" value="FliK-like_C_sf"/>
</dbReference>
<keyword evidence="4" id="KW-0282">Flagellum</keyword>
<reference evidence="5" key="1">
    <citation type="submission" date="2019-09" db="EMBL/GenBank/DDBJ databases">
        <title>Antimicrobial potential of Antarctic Bacteria.</title>
        <authorList>
            <person name="Benaud N."/>
            <person name="Edwards R.J."/>
            <person name="Ferrari B.C."/>
        </authorList>
    </citation>
    <scope>NUCLEOTIDE SEQUENCE [LARGE SCALE GENOMIC DNA]</scope>
    <source>
        <strain evidence="5">INR9</strain>
    </source>
</reference>
<evidence type="ECO:0000313" key="5">
    <source>
        <dbReference type="Proteomes" id="UP000515511"/>
    </source>
</evidence>
<feature type="region of interest" description="Disordered" evidence="1">
    <location>
        <begin position="212"/>
        <end position="257"/>
    </location>
</feature>
<dbReference type="Proteomes" id="UP000515511">
    <property type="component" value="Chromosome"/>
</dbReference>
<evidence type="ECO:0000256" key="1">
    <source>
        <dbReference type="SAM" id="MobiDB-lite"/>
    </source>
</evidence>
<dbReference type="KEGG" id="lse:F1C12_14870"/>
<evidence type="ECO:0000259" key="3">
    <source>
        <dbReference type="Pfam" id="PF02120"/>
    </source>
</evidence>
<accession>A0A7G6YCQ2</accession>
<proteinExistence type="predicted"/>
<keyword evidence="2" id="KW-0732">Signal</keyword>
<dbReference type="AlphaFoldDB" id="A0A7G6YCQ2"/>
<dbReference type="PRINTS" id="PR01217">
    <property type="entry name" value="PRICHEXTENSN"/>
</dbReference>
<dbReference type="RefSeq" id="WP_185275703.1">
    <property type="nucleotide sequence ID" value="NZ_CP043641.1"/>
</dbReference>
<keyword evidence="4" id="KW-0969">Cilium</keyword>
<organism evidence="4 5">
    <name type="scientific">Leifsonia shinshuensis</name>
    <dbReference type="NCBI Taxonomy" id="150026"/>
    <lineage>
        <taxon>Bacteria</taxon>
        <taxon>Bacillati</taxon>
        <taxon>Actinomycetota</taxon>
        <taxon>Actinomycetes</taxon>
        <taxon>Micrococcales</taxon>
        <taxon>Microbacteriaceae</taxon>
        <taxon>Leifsonia</taxon>
    </lineage>
</organism>
<protein>
    <submittedName>
        <fullName evidence="4">Flagellar hook-length control protein FliK</fullName>
    </submittedName>
</protein>
<keyword evidence="4" id="KW-0966">Cell projection</keyword>
<dbReference type="Gene3D" id="3.30.750.140">
    <property type="match status" value="1"/>
</dbReference>
<feature type="signal peptide" evidence="2">
    <location>
        <begin position="1"/>
        <end position="16"/>
    </location>
</feature>